<dbReference type="RefSeq" id="WP_027890094.1">
    <property type="nucleotide sequence ID" value="NZ_LT906446.1"/>
</dbReference>
<proteinExistence type="predicted"/>
<organism evidence="2 3">
    <name type="scientific">Megamonas hypermegale</name>
    <dbReference type="NCBI Taxonomy" id="158847"/>
    <lineage>
        <taxon>Bacteria</taxon>
        <taxon>Bacillati</taxon>
        <taxon>Bacillota</taxon>
        <taxon>Negativicutes</taxon>
        <taxon>Selenomonadales</taxon>
        <taxon>Selenomonadaceae</taxon>
        <taxon>Megamonas</taxon>
    </lineage>
</organism>
<accession>A0A239TRQ5</accession>
<keyword evidence="1" id="KW-1133">Transmembrane helix</keyword>
<feature type="transmembrane region" description="Helical" evidence="1">
    <location>
        <begin position="45"/>
        <end position="66"/>
    </location>
</feature>
<evidence type="ECO:0000313" key="2">
    <source>
        <dbReference type="EMBL" id="SNU99818.1"/>
    </source>
</evidence>
<dbReference type="EMBL" id="LT906446">
    <property type="protein sequence ID" value="SNU99818.1"/>
    <property type="molecule type" value="Genomic_DNA"/>
</dbReference>
<dbReference type="GeneID" id="78507194"/>
<dbReference type="AlphaFoldDB" id="A0A239TRQ5"/>
<name>A0A239TRQ5_9FIRM</name>
<sequence>MSKLLSKISSYNILNNLVPGFMYYYFMDIFFHIKLISDDTVLKFFFFYFIGICISRIGSLIIEPILKIIHFTIPFNHTNYINASMKDSKIEVLYEINNSYRTIIALFVFILISYIYNYGFTNISFSYPFDIILFGFILFMFSYRKQSNYIHNRVSIALQDEKTIS</sequence>
<evidence type="ECO:0000313" key="3">
    <source>
        <dbReference type="Proteomes" id="UP000215383"/>
    </source>
</evidence>
<reference evidence="2 3" key="1">
    <citation type="submission" date="2017-06" db="EMBL/GenBank/DDBJ databases">
        <authorList>
            <consortium name="Pathogen Informatics"/>
        </authorList>
    </citation>
    <scope>NUCLEOTIDE SEQUENCE [LARGE SCALE GENOMIC DNA]</scope>
    <source>
        <strain evidence="2 3">NCTC10570</strain>
    </source>
</reference>
<dbReference type="Proteomes" id="UP000215383">
    <property type="component" value="Chromosome 1"/>
</dbReference>
<keyword evidence="1" id="KW-0812">Transmembrane</keyword>
<keyword evidence="1" id="KW-0472">Membrane</keyword>
<gene>
    <name evidence="2" type="ORF">SAMEA4364220_01190</name>
</gene>
<keyword evidence="3" id="KW-1185">Reference proteome</keyword>
<evidence type="ECO:0000256" key="1">
    <source>
        <dbReference type="SAM" id="Phobius"/>
    </source>
</evidence>
<protein>
    <submittedName>
        <fullName evidence="2">Uncharacterized protein</fullName>
    </submittedName>
</protein>
<feature type="transmembrane region" description="Helical" evidence="1">
    <location>
        <begin position="99"/>
        <end position="119"/>
    </location>
</feature>
<feature type="transmembrane region" description="Helical" evidence="1">
    <location>
        <begin position="12"/>
        <end position="33"/>
    </location>
</feature>
<feature type="transmembrane region" description="Helical" evidence="1">
    <location>
        <begin position="125"/>
        <end position="143"/>
    </location>
</feature>